<sequence length="75" mass="8457">AAQYDLNSSADPPGLCRCAMVREHRPHVHTIHRNQLVVVEHGDWILPEPDGQSFYPVKPDIFEATYEAVEDDSDA</sequence>
<dbReference type="AlphaFoldDB" id="A0A0F8YQL4"/>
<gene>
    <name evidence="1" type="ORF">LCGC14_3064900</name>
</gene>
<proteinExistence type="predicted"/>
<comment type="caution">
    <text evidence="1">The sequence shown here is derived from an EMBL/GenBank/DDBJ whole genome shotgun (WGS) entry which is preliminary data.</text>
</comment>
<accession>A0A0F8YQL4</accession>
<protein>
    <submittedName>
        <fullName evidence="1">Uncharacterized protein</fullName>
    </submittedName>
</protein>
<organism evidence="1">
    <name type="scientific">marine sediment metagenome</name>
    <dbReference type="NCBI Taxonomy" id="412755"/>
    <lineage>
        <taxon>unclassified sequences</taxon>
        <taxon>metagenomes</taxon>
        <taxon>ecological metagenomes</taxon>
    </lineage>
</organism>
<reference evidence="1" key="1">
    <citation type="journal article" date="2015" name="Nature">
        <title>Complex archaea that bridge the gap between prokaryotes and eukaryotes.</title>
        <authorList>
            <person name="Spang A."/>
            <person name="Saw J.H."/>
            <person name="Jorgensen S.L."/>
            <person name="Zaremba-Niedzwiedzka K."/>
            <person name="Martijn J."/>
            <person name="Lind A.E."/>
            <person name="van Eijk R."/>
            <person name="Schleper C."/>
            <person name="Guy L."/>
            <person name="Ettema T.J."/>
        </authorList>
    </citation>
    <scope>NUCLEOTIDE SEQUENCE</scope>
</reference>
<name>A0A0F8YQL4_9ZZZZ</name>
<feature type="non-terminal residue" evidence="1">
    <location>
        <position position="1"/>
    </location>
</feature>
<evidence type="ECO:0000313" key="1">
    <source>
        <dbReference type="EMBL" id="KKK56399.1"/>
    </source>
</evidence>
<dbReference type="EMBL" id="LAZR01065014">
    <property type="protein sequence ID" value="KKK56399.1"/>
    <property type="molecule type" value="Genomic_DNA"/>
</dbReference>